<accession>A0AA48KCX7</accession>
<evidence type="ECO:0000313" key="10">
    <source>
        <dbReference type="Proteomes" id="UP001228113"/>
    </source>
</evidence>
<gene>
    <name evidence="9" type="primary">mcp34H-6</name>
    <name evidence="9" type="ORF">METESE_25440</name>
</gene>
<keyword evidence="6" id="KW-0472">Membrane</keyword>
<keyword evidence="3" id="KW-0807">Transducer</keyword>
<dbReference type="InterPro" id="IPR024478">
    <property type="entry name" value="HlyB_4HB_MCP"/>
</dbReference>
<reference evidence="9" key="1">
    <citation type="journal article" date="2023" name="Int. J. Syst. Evol. Microbiol.">
        <title>Mesoterricola silvestris gen. nov., sp. nov., Mesoterricola sediminis sp. nov., Geothrix oryzae sp. nov., Geothrix edaphica sp. nov., Geothrix rubra sp. nov., and Geothrix limicola sp. nov., six novel members of Acidobacteriota isolated from soils.</title>
        <authorList>
            <person name="Itoh H."/>
            <person name="Sugisawa Y."/>
            <person name="Mise K."/>
            <person name="Xu Z."/>
            <person name="Kuniyasu M."/>
            <person name="Ushijima N."/>
            <person name="Kawano K."/>
            <person name="Kobayashi E."/>
            <person name="Shiratori Y."/>
            <person name="Masuda Y."/>
            <person name="Senoo K."/>
        </authorList>
    </citation>
    <scope>NUCLEOTIDE SEQUENCE</scope>
    <source>
        <strain evidence="9">W786</strain>
    </source>
</reference>
<feature type="transmembrane region" description="Helical" evidence="6">
    <location>
        <begin position="16"/>
        <end position="38"/>
    </location>
</feature>
<dbReference type="InterPro" id="IPR004089">
    <property type="entry name" value="MCPsignal_dom"/>
</dbReference>
<evidence type="ECO:0000259" key="7">
    <source>
        <dbReference type="PROSITE" id="PS50111"/>
    </source>
</evidence>
<feature type="coiled-coil region" evidence="4">
    <location>
        <begin position="309"/>
        <end position="336"/>
    </location>
</feature>
<keyword evidence="4" id="KW-0175">Coiled coil</keyword>
<evidence type="ECO:0000256" key="4">
    <source>
        <dbReference type="SAM" id="Coils"/>
    </source>
</evidence>
<keyword evidence="10" id="KW-1185">Reference proteome</keyword>
<dbReference type="AlphaFoldDB" id="A0AA48KCX7"/>
<dbReference type="KEGG" id="msea:METESE_25440"/>
<feature type="compositionally biased region" description="Low complexity" evidence="5">
    <location>
        <begin position="278"/>
        <end position="288"/>
    </location>
</feature>
<dbReference type="InterPro" id="IPR003660">
    <property type="entry name" value="HAMP_dom"/>
</dbReference>
<keyword evidence="1" id="KW-0145">Chemotaxis</keyword>
<dbReference type="RefSeq" id="WP_316410340.1">
    <property type="nucleotide sequence ID" value="NZ_AP027081.1"/>
</dbReference>
<dbReference type="SMART" id="SM00304">
    <property type="entry name" value="HAMP"/>
    <property type="match status" value="1"/>
</dbReference>
<dbReference type="GO" id="GO:0004888">
    <property type="term" value="F:transmembrane signaling receptor activity"/>
    <property type="evidence" value="ECO:0007669"/>
    <property type="project" value="InterPro"/>
</dbReference>
<organism evidence="9 10">
    <name type="scientific">Mesoterricola sediminis</name>
    <dbReference type="NCBI Taxonomy" id="2927980"/>
    <lineage>
        <taxon>Bacteria</taxon>
        <taxon>Pseudomonadati</taxon>
        <taxon>Acidobacteriota</taxon>
        <taxon>Holophagae</taxon>
        <taxon>Holophagales</taxon>
        <taxon>Holophagaceae</taxon>
        <taxon>Mesoterricola</taxon>
    </lineage>
</organism>
<dbReference type="PANTHER" id="PTHR43531:SF11">
    <property type="entry name" value="METHYL-ACCEPTING CHEMOTAXIS PROTEIN 3"/>
    <property type="match status" value="1"/>
</dbReference>
<evidence type="ECO:0000256" key="3">
    <source>
        <dbReference type="PROSITE-ProRule" id="PRU00284"/>
    </source>
</evidence>
<dbReference type="SMART" id="SM00283">
    <property type="entry name" value="MA"/>
    <property type="match status" value="1"/>
</dbReference>
<dbReference type="Pfam" id="PF12729">
    <property type="entry name" value="4HB_MCP_1"/>
    <property type="match status" value="1"/>
</dbReference>
<dbReference type="GO" id="GO:0005886">
    <property type="term" value="C:plasma membrane"/>
    <property type="evidence" value="ECO:0007669"/>
    <property type="project" value="TreeGrafter"/>
</dbReference>
<evidence type="ECO:0000256" key="6">
    <source>
        <dbReference type="SAM" id="Phobius"/>
    </source>
</evidence>
<dbReference type="EMBL" id="AP027081">
    <property type="protein sequence ID" value="BDU77586.1"/>
    <property type="molecule type" value="Genomic_DNA"/>
</dbReference>
<evidence type="ECO:0000313" key="9">
    <source>
        <dbReference type="EMBL" id="BDU77586.1"/>
    </source>
</evidence>
<feature type="domain" description="Methyl-accepting transducer" evidence="7">
    <location>
        <begin position="280"/>
        <end position="502"/>
    </location>
</feature>
<dbReference type="SUPFAM" id="SSF58104">
    <property type="entry name" value="Methyl-accepting chemotaxis protein (MCP) signaling domain"/>
    <property type="match status" value="1"/>
</dbReference>
<dbReference type="Proteomes" id="UP001228113">
    <property type="component" value="Chromosome"/>
</dbReference>
<dbReference type="PROSITE" id="PS50885">
    <property type="entry name" value="HAMP"/>
    <property type="match status" value="1"/>
</dbReference>
<dbReference type="InterPro" id="IPR004090">
    <property type="entry name" value="Chemotax_Me-accpt_rcpt"/>
</dbReference>
<sequence>MSLVTKLDDLRMRGKFSLLLVIQAIALVVIGVVGWTLVSGLEASGANADEQLLEVTALSRTLNDMNLVRTAHVSLIGCANEPDYVAARSAKLKDYEDAVQKDLKALAGLAWDPAERTLLEAAEKAYQKYVAGFPAILAESKADHAAKNVARLMEANIGIIREARETIQKIQKGSETDAVAALKEGARQSARGKIAILAVSVLALALSGLFSRVVGRRIASRAEEIEDVMKGVARGDLSRAPKATGLDELSQVSIHLAEVVESLRKDIQAISQAAEGTASSATQLSATSEQVNRTTEDLRHSTEQERVAMERSSAALEEMNANIQHVKTNAQRAQDLAIRSQDAGREGLAAVRATGTAMTAIEESSARVGRITTVITDIARQTNLLSLNAAIEAAKAGAQGKGFAVVAEEVRKLAERSGQAAKEITALIQESAERVALGTGSVKEATTSLDRIEAHVHDNASQLNEIAAAMEEQGRASEDVVQAMGSVAAMVERNASAATELSSTVQETVRTTEELAALAQRLQDLTRRFRLA</sequence>
<feature type="compositionally biased region" description="Basic and acidic residues" evidence="5">
    <location>
        <begin position="294"/>
        <end position="303"/>
    </location>
</feature>
<evidence type="ECO:0000259" key="8">
    <source>
        <dbReference type="PROSITE" id="PS50885"/>
    </source>
</evidence>
<dbReference type="InterPro" id="IPR051310">
    <property type="entry name" value="MCP_chemotaxis"/>
</dbReference>
<dbReference type="Gene3D" id="1.10.287.950">
    <property type="entry name" value="Methyl-accepting chemotaxis protein"/>
    <property type="match status" value="1"/>
</dbReference>
<evidence type="ECO:0000256" key="2">
    <source>
        <dbReference type="ARBA" id="ARBA00029447"/>
    </source>
</evidence>
<protein>
    <submittedName>
        <fullName evidence="9">Chemotaxis protein</fullName>
    </submittedName>
</protein>
<keyword evidence="6" id="KW-0812">Transmembrane</keyword>
<dbReference type="PROSITE" id="PS50111">
    <property type="entry name" value="CHEMOTAXIS_TRANSDUC_2"/>
    <property type="match status" value="1"/>
</dbReference>
<proteinExistence type="inferred from homology"/>
<dbReference type="GO" id="GO:0007165">
    <property type="term" value="P:signal transduction"/>
    <property type="evidence" value="ECO:0007669"/>
    <property type="project" value="UniProtKB-KW"/>
</dbReference>
<feature type="region of interest" description="Disordered" evidence="5">
    <location>
        <begin position="278"/>
        <end position="303"/>
    </location>
</feature>
<dbReference type="Pfam" id="PF00015">
    <property type="entry name" value="MCPsignal"/>
    <property type="match status" value="1"/>
</dbReference>
<name>A0AA48KCX7_9BACT</name>
<dbReference type="PANTHER" id="PTHR43531">
    <property type="entry name" value="PROTEIN ICFG"/>
    <property type="match status" value="1"/>
</dbReference>
<dbReference type="GO" id="GO:0006935">
    <property type="term" value="P:chemotaxis"/>
    <property type="evidence" value="ECO:0007669"/>
    <property type="project" value="UniProtKB-KW"/>
</dbReference>
<feature type="domain" description="HAMP" evidence="8">
    <location>
        <begin position="216"/>
        <end position="268"/>
    </location>
</feature>
<evidence type="ECO:0000256" key="5">
    <source>
        <dbReference type="SAM" id="MobiDB-lite"/>
    </source>
</evidence>
<keyword evidence="6" id="KW-1133">Transmembrane helix</keyword>
<evidence type="ECO:0000256" key="1">
    <source>
        <dbReference type="ARBA" id="ARBA00022500"/>
    </source>
</evidence>
<comment type="similarity">
    <text evidence="2">Belongs to the methyl-accepting chemotaxis (MCP) protein family.</text>
</comment>
<dbReference type="PRINTS" id="PR00260">
    <property type="entry name" value="CHEMTRNSDUCR"/>
</dbReference>